<comment type="caution">
    <text evidence="2">The sequence shown here is derived from an EMBL/GenBank/DDBJ whole genome shotgun (WGS) entry which is preliminary data.</text>
</comment>
<protein>
    <submittedName>
        <fullName evidence="2">Uncharacterized protein</fullName>
    </submittedName>
</protein>
<gene>
    <name evidence="2" type="ORF">EV644_10173</name>
</gene>
<keyword evidence="1" id="KW-1133">Transmembrane helix</keyword>
<accession>A0ABY2BVL1</accession>
<proteinExistence type="predicted"/>
<organism evidence="2 3">
    <name type="scientific">Kribbella orskensis</name>
    <dbReference type="NCBI Taxonomy" id="2512216"/>
    <lineage>
        <taxon>Bacteria</taxon>
        <taxon>Bacillati</taxon>
        <taxon>Actinomycetota</taxon>
        <taxon>Actinomycetes</taxon>
        <taxon>Propionibacteriales</taxon>
        <taxon>Kribbellaceae</taxon>
        <taxon>Kribbella</taxon>
    </lineage>
</organism>
<keyword evidence="1" id="KW-0812">Transmembrane</keyword>
<sequence>MSDVQIPAKAVSATGKDILDPTATLLRGMNLLGTTADNKKADSFGATFSGPPASVALIEAGATAASKWWATGLAAGVAVAWGRVAVWWNGQNPDTQRAVLLAAGIVTAAAVLGIAYLLGSDVRGRSIAAVATIEARARIAEAMVRTAQASAAAPTATGTPSTQLVTLPEAFAVSHTAMSGANEAGWRAVAVLTDGKDIIKYLVIKGTAHEWVDAAGIDTTTAA</sequence>
<evidence type="ECO:0000313" key="3">
    <source>
        <dbReference type="Proteomes" id="UP000295818"/>
    </source>
</evidence>
<dbReference type="EMBL" id="SLWM01000001">
    <property type="protein sequence ID" value="TCO31433.1"/>
    <property type="molecule type" value="Genomic_DNA"/>
</dbReference>
<evidence type="ECO:0000313" key="2">
    <source>
        <dbReference type="EMBL" id="TCO31433.1"/>
    </source>
</evidence>
<feature type="transmembrane region" description="Helical" evidence="1">
    <location>
        <begin position="68"/>
        <end position="86"/>
    </location>
</feature>
<dbReference type="Proteomes" id="UP000295818">
    <property type="component" value="Unassembled WGS sequence"/>
</dbReference>
<reference evidence="2 3" key="1">
    <citation type="journal article" date="2015" name="Stand. Genomic Sci.">
        <title>Genomic Encyclopedia of Bacterial and Archaeal Type Strains, Phase III: the genomes of soil and plant-associated and newly described type strains.</title>
        <authorList>
            <person name="Whitman W.B."/>
            <person name="Woyke T."/>
            <person name="Klenk H.P."/>
            <person name="Zhou Y."/>
            <person name="Lilburn T.G."/>
            <person name="Beck B.J."/>
            <person name="De Vos P."/>
            <person name="Vandamme P."/>
            <person name="Eisen J.A."/>
            <person name="Garrity G."/>
            <person name="Hugenholtz P."/>
            <person name="Kyrpides N.C."/>
        </authorList>
    </citation>
    <scope>NUCLEOTIDE SEQUENCE [LARGE SCALE GENOMIC DNA]</scope>
    <source>
        <strain evidence="2 3">VKM Ac-2538</strain>
    </source>
</reference>
<feature type="transmembrane region" description="Helical" evidence="1">
    <location>
        <begin position="98"/>
        <end position="118"/>
    </location>
</feature>
<keyword evidence="1" id="KW-0472">Membrane</keyword>
<keyword evidence="3" id="KW-1185">Reference proteome</keyword>
<name>A0ABY2BVL1_9ACTN</name>
<evidence type="ECO:0000256" key="1">
    <source>
        <dbReference type="SAM" id="Phobius"/>
    </source>
</evidence>